<dbReference type="Gene3D" id="3.30.465.10">
    <property type="match status" value="1"/>
</dbReference>
<dbReference type="PANTHER" id="PTHR43762">
    <property type="entry name" value="L-GULONOLACTONE OXIDASE"/>
    <property type="match status" value="1"/>
</dbReference>
<dbReference type="SUPFAM" id="SSF56176">
    <property type="entry name" value="FAD-binding/transporter-associated domain-like"/>
    <property type="match status" value="1"/>
</dbReference>
<evidence type="ECO:0000313" key="3">
    <source>
        <dbReference type="Proteomes" id="UP000184543"/>
    </source>
</evidence>
<dbReference type="GO" id="GO:0050660">
    <property type="term" value="F:flavin adenine dinucleotide binding"/>
    <property type="evidence" value="ECO:0007669"/>
    <property type="project" value="InterPro"/>
</dbReference>
<reference evidence="3" key="1">
    <citation type="submission" date="2016-11" db="EMBL/GenBank/DDBJ databases">
        <authorList>
            <person name="Varghese N."/>
            <person name="Submissions S."/>
        </authorList>
    </citation>
    <scope>NUCLEOTIDE SEQUENCE [LARGE SCALE GENOMIC DNA]</scope>
    <source>
        <strain evidence="3">DSM 19858</strain>
    </source>
</reference>
<dbReference type="AlphaFoldDB" id="A0A1M6M7A5"/>
<organism evidence="2 3">
    <name type="scientific">Pseudozobellia thermophila</name>
    <dbReference type="NCBI Taxonomy" id="192903"/>
    <lineage>
        <taxon>Bacteria</taxon>
        <taxon>Pseudomonadati</taxon>
        <taxon>Bacteroidota</taxon>
        <taxon>Flavobacteriia</taxon>
        <taxon>Flavobacteriales</taxon>
        <taxon>Flavobacteriaceae</taxon>
        <taxon>Pseudozobellia</taxon>
    </lineage>
</organism>
<evidence type="ECO:0000259" key="1">
    <source>
        <dbReference type="Pfam" id="PF01565"/>
    </source>
</evidence>
<dbReference type="EMBL" id="FQYU01000009">
    <property type="protein sequence ID" value="SHJ79351.1"/>
    <property type="molecule type" value="Genomic_DNA"/>
</dbReference>
<dbReference type="STRING" id="192903.SAMN04488513_10923"/>
<keyword evidence="3" id="KW-1185">Reference proteome</keyword>
<feature type="domain" description="FAD linked oxidase N-terminal" evidence="1">
    <location>
        <begin position="49"/>
        <end position="175"/>
    </location>
</feature>
<gene>
    <name evidence="2" type="ORF">SAMN04488513_10923</name>
</gene>
<dbReference type="Proteomes" id="UP000184543">
    <property type="component" value="Unassembled WGS sequence"/>
</dbReference>
<evidence type="ECO:0000313" key="2">
    <source>
        <dbReference type="EMBL" id="SHJ79351.1"/>
    </source>
</evidence>
<dbReference type="InterPro" id="IPR006094">
    <property type="entry name" value="Oxid_FAD_bind_N"/>
</dbReference>
<sequence>MAKTSELLVGKWDTLHENGLFDLKRQYITRHESKATMPSRVDRYNDGAKEIQALIQKCIDEDEGFRAYGSRWSMSNIAHQKDNMHQNNLMYLDLEVVEDDIHPDSEYAHENIFFFECGNTIKRISQKLNEYGKSLKTTGASNGQTIAGCISTGVHGSAFDVGAVQDYVVGLNIITGPKASDNVYLERHTRPGLNDAFANRINARVIRNDELFNAALVGLGSFGFIHGVALEAEDLFLLDRYVTRIDKKLALALSKNLDFENSDFKIAGEVGPDGKPNRPYHYKIFINPYVDDDRYVVEAMYKKKYEMAYPDPFGKIEKSIYRDLIYLLIKFSEKFPKSIPWFIKSLQKSILPEITKDEEKIRATLYETFWDAGYKGPAFACSVGVAIEDSEKALNALVKMTKKHPIPGIFAMRYVDQTKATLGFTRFHKTCVIEIDGIQWEKSSKIPSLEEYARFMIEALQAENIPFTVHWGKSMDYAFPGLAEYMYGDRVEKWKNCRSWLLSEKMARVFSNDFIATLGLDTYHNVPHDFIESLDKNGQPIQSIV</sequence>
<dbReference type="InterPro" id="IPR036318">
    <property type="entry name" value="FAD-bd_PCMH-like_sf"/>
</dbReference>
<protein>
    <submittedName>
        <fullName evidence="2">FAD binding domain-containing protein</fullName>
    </submittedName>
</protein>
<proteinExistence type="predicted"/>
<dbReference type="InterPro" id="IPR016169">
    <property type="entry name" value="FAD-bd_PCMH_sub2"/>
</dbReference>
<name>A0A1M6M7A5_9FLAO</name>
<dbReference type="PANTHER" id="PTHR43762:SF1">
    <property type="entry name" value="D-ARABINONO-1,4-LACTONE OXIDASE"/>
    <property type="match status" value="1"/>
</dbReference>
<dbReference type="RefSeq" id="WP_072995095.1">
    <property type="nucleotide sequence ID" value="NZ_FQYU01000009.1"/>
</dbReference>
<dbReference type="GO" id="GO:0016899">
    <property type="term" value="F:oxidoreductase activity, acting on the CH-OH group of donors, oxygen as acceptor"/>
    <property type="evidence" value="ECO:0007669"/>
    <property type="project" value="InterPro"/>
</dbReference>
<dbReference type="InterPro" id="IPR010031">
    <property type="entry name" value="FAD_lactone_oxidase-like"/>
</dbReference>
<accession>A0A1M6M7A5</accession>
<dbReference type="Pfam" id="PF01565">
    <property type="entry name" value="FAD_binding_4"/>
    <property type="match status" value="1"/>
</dbReference>